<proteinExistence type="predicted"/>
<accession>A0A7W8XY40</accession>
<reference evidence="1 2" key="1">
    <citation type="submission" date="2020-08" db="EMBL/GenBank/DDBJ databases">
        <title>Genomic Encyclopedia of Type Strains, Phase IV (KMG-V): Genome sequencing to study the core and pangenomes of soil and plant-associated prokaryotes.</title>
        <authorList>
            <person name="Whitman W."/>
        </authorList>
    </citation>
    <scope>NUCLEOTIDE SEQUENCE [LARGE SCALE GENOMIC DNA]</scope>
    <source>
        <strain evidence="1 2">SEMIA 4064</strain>
    </source>
</reference>
<dbReference type="RefSeq" id="WP_107107260.1">
    <property type="nucleotide sequence ID" value="NZ_JACHBI010000023.1"/>
</dbReference>
<sequence>MKTIDIQKAVFLDARDLAACQVVFDELLREIGMAKDCEEAERIGAIVIELYRQGVHDPAHLKLMVESARGLFGRAKPRTTVSR</sequence>
<name>A0A7W8XY40_9HYPH</name>
<gene>
    <name evidence="1" type="ORF">GGD50_006327</name>
</gene>
<dbReference type="Proteomes" id="UP000549882">
    <property type="component" value="Unassembled WGS sequence"/>
</dbReference>
<evidence type="ECO:0000313" key="1">
    <source>
        <dbReference type="EMBL" id="MBB5577672.1"/>
    </source>
</evidence>
<dbReference type="AlphaFoldDB" id="A0A7W8XY40"/>
<dbReference type="EMBL" id="JACHBI010000023">
    <property type="protein sequence ID" value="MBB5577672.1"/>
    <property type="molecule type" value="Genomic_DNA"/>
</dbReference>
<organism evidence="1 2">
    <name type="scientific">Rhizobium paranaense</name>
    <dbReference type="NCBI Taxonomy" id="1650438"/>
    <lineage>
        <taxon>Bacteria</taxon>
        <taxon>Pseudomonadati</taxon>
        <taxon>Pseudomonadota</taxon>
        <taxon>Alphaproteobacteria</taxon>
        <taxon>Hyphomicrobiales</taxon>
        <taxon>Rhizobiaceae</taxon>
        <taxon>Rhizobium/Agrobacterium group</taxon>
        <taxon>Rhizobium</taxon>
    </lineage>
</organism>
<evidence type="ECO:0000313" key="2">
    <source>
        <dbReference type="Proteomes" id="UP000549882"/>
    </source>
</evidence>
<keyword evidence="2" id="KW-1185">Reference proteome</keyword>
<comment type="caution">
    <text evidence="1">The sequence shown here is derived from an EMBL/GenBank/DDBJ whole genome shotgun (WGS) entry which is preliminary data.</text>
</comment>
<protein>
    <submittedName>
        <fullName evidence="1">Uncharacterized protein</fullName>
    </submittedName>
</protein>